<organism evidence="1 2">
    <name type="scientific">Aureimonas glaciei</name>
    <dbReference type="NCBI Taxonomy" id="1776957"/>
    <lineage>
        <taxon>Bacteria</taxon>
        <taxon>Pseudomonadati</taxon>
        <taxon>Pseudomonadota</taxon>
        <taxon>Alphaproteobacteria</taxon>
        <taxon>Hyphomicrobiales</taxon>
        <taxon>Aurantimonadaceae</taxon>
        <taxon>Aureimonas</taxon>
    </lineage>
</organism>
<gene>
    <name evidence="1" type="ORF">GCM10011335_14080</name>
</gene>
<keyword evidence="2" id="KW-1185">Reference proteome</keyword>
<protein>
    <submittedName>
        <fullName evidence="1">Uncharacterized protein</fullName>
    </submittedName>
</protein>
<reference evidence="1" key="2">
    <citation type="submission" date="2020-09" db="EMBL/GenBank/DDBJ databases">
        <authorList>
            <person name="Sun Q."/>
            <person name="Zhou Y."/>
        </authorList>
    </citation>
    <scope>NUCLEOTIDE SEQUENCE</scope>
    <source>
        <strain evidence="1">CGMCC 1.15493</strain>
    </source>
</reference>
<dbReference type="Proteomes" id="UP000613160">
    <property type="component" value="Unassembled WGS sequence"/>
</dbReference>
<dbReference type="EMBL" id="BMJJ01000003">
    <property type="protein sequence ID" value="GGD12350.1"/>
    <property type="molecule type" value="Genomic_DNA"/>
</dbReference>
<comment type="caution">
    <text evidence="1">The sequence shown here is derived from an EMBL/GenBank/DDBJ whole genome shotgun (WGS) entry which is preliminary data.</text>
</comment>
<sequence length="133" mass="14230">MAEADREEAPLSARLLVLLTRELAALERVCEENSPEDVPGDKREAGAKGRVEAVALVTRTLEKLLELKRLEALSARGDTDEDAEAARLAAEMLRRLRALDARRRGGAVLFEADGRFREAGAVDGAPLAAPGGA</sequence>
<accession>A0A917D8K3</accession>
<dbReference type="RefSeq" id="WP_188849891.1">
    <property type="nucleotide sequence ID" value="NZ_BMJJ01000003.1"/>
</dbReference>
<evidence type="ECO:0000313" key="1">
    <source>
        <dbReference type="EMBL" id="GGD12350.1"/>
    </source>
</evidence>
<evidence type="ECO:0000313" key="2">
    <source>
        <dbReference type="Proteomes" id="UP000613160"/>
    </source>
</evidence>
<dbReference type="AlphaFoldDB" id="A0A917D8K3"/>
<reference evidence="1" key="1">
    <citation type="journal article" date="2014" name="Int. J. Syst. Evol. Microbiol.">
        <title>Complete genome sequence of Corynebacterium casei LMG S-19264T (=DSM 44701T), isolated from a smear-ripened cheese.</title>
        <authorList>
            <consortium name="US DOE Joint Genome Institute (JGI-PGF)"/>
            <person name="Walter F."/>
            <person name="Albersmeier A."/>
            <person name="Kalinowski J."/>
            <person name="Ruckert C."/>
        </authorList>
    </citation>
    <scope>NUCLEOTIDE SEQUENCE</scope>
    <source>
        <strain evidence="1">CGMCC 1.15493</strain>
    </source>
</reference>
<name>A0A917D8K3_9HYPH</name>
<proteinExistence type="predicted"/>